<proteinExistence type="inferred from homology"/>
<dbReference type="InterPro" id="IPR002347">
    <property type="entry name" value="SDR_fam"/>
</dbReference>
<evidence type="ECO:0000256" key="1">
    <source>
        <dbReference type="ARBA" id="ARBA00006484"/>
    </source>
</evidence>
<dbReference type="EMBL" id="CP071090">
    <property type="protein sequence ID" value="QSQ23505.1"/>
    <property type="molecule type" value="Genomic_DNA"/>
</dbReference>
<dbReference type="PANTHER" id="PTHR44169">
    <property type="entry name" value="NADPH-DEPENDENT 1-ACYLDIHYDROXYACETONE PHOSPHATE REDUCTASE"/>
    <property type="match status" value="1"/>
</dbReference>
<evidence type="ECO:0000313" key="4">
    <source>
        <dbReference type="EMBL" id="QSQ23505.1"/>
    </source>
</evidence>
<dbReference type="Gene3D" id="3.40.50.720">
    <property type="entry name" value="NAD(P)-binding Rossmann-like Domain"/>
    <property type="match status" value="1"/>
</dbReference>
<accession>A0ABX7NX63</accession>
<dbReference type="Proteomes" id="UP000662747">
    <property type="component" value="Chromosome"/>
</dbReference>
<name>A0ABX7NX63_9BACT</name>
<evidence type="ECO:0000256" key="3">
    <source>
        <dbReference type="RuleBase" id="RU000363"/>
    </source>
</evidence>
<evidence type="ECO:0000313" key="5">
    <source>
        <dbReference type="Proteomes" id="UP000662747"/>
    </source>
</evidence>
<keyword evidence="5" id="KW-1185">Reference proteome</keyword>
<dbReference type="PANTHER" id="PTHR44169:SF6">
    <property type="entry name" value="NADPH-DEPENDENT 1-ACYLDIHYDROXYACETONE PHOSPHATE REDUCTASE"/>
    <property type="match status" value="1"/>
</dbReference>
<reference evidence="4 5" key="1">
    <citation type="submission" date="2021-02" db="EMBL/GenBank/DDBJ databases">
        <title>De Novo genome assembly of isolated myxobacteria.</title>
        <authorList>
            <person name="Stevens D.C."/>
        </authorList>
    </citation>
    <scope>NUCLEOTIDE SEQUENCE [LARGE SCALE GENOMIC DNA]</scope>
    <source>
        <strain evidence="5">SCPEA02</strain>
    </source>
</reference>
<gene>
    <name evidence="4" type="ORF">JY651_00525</name>
</gene>
<dbReference type="PRINTS" id="PR00080">
    <property type="entry name" value="SDRFAMILY"/>
</dbReference>
<protein>
    <submittedName>
        <fullName evidence="4">SDR family oxidoreductase</fullName>
    </submittedName>
</protein>
<dbReference type="InterPro" id="IPR020904">
    <property type="entry name" value="Sc_DH/Rdtase_CS"/>
</dbReference>
<dbReference type="RefSeq" id="WP_206725077.1">
    <property type="nucleotide sequence ID" value="NZ_CP071090.1"/>
</dbReference>
<dbReference type="PROSITE" id="PS00061">
    <property type="entry name" value="ADH_SHORT"/>
    <property type="match status" value="1"/>
</dbReference>
<keyword evidence="2" id="KW-0560">Oxidoreductase</keyword>
<organism evidence="4 5">
    <name type="scientific">Pyxidicoccus parkwayensis</name>
    <dbReference type="NCBI Taxonomy" id="2813578"/>
    <lineage>
        <taxon>Bacteria</taxon>
        <taxon>Pseudomonadati</taxon>
        <taxon>Myxococcota</taxon>
        <taxon>Myxococcia</taxon>
        <taxon>Myxococcales</taxon>
        <taxon>Cystobacterineae</taxon>
        <taxon>Myxococcaceae</taxon>
        <taxon>Pyxidicoccus</taxon>
    </lineage>
</organism>
<evidence type="ECO:0000256" key="2">
    <source>
        <dbReference type="ARBA" id="ARBA00023002"/>
    </source>
</evidence>
<comment type="similarity">
    <text evidence="1 3">Belongs to the short-chain dehydrogenases/reductases (SDR) family.</text>
</comment>
<sequence length="260" mass="28300">MSRILITGSSKGLGRATALELARRGHEVIATARKVETLADLPVAQRLELDVTNDASVQRAVKQAGRVDVLINNAAEIVVAPLESTPFEEVRHLYETNVFGALRMIQGFTPAMRERGSGTVVNISSVVGRVSLPLTGIYSSTKWALEALSEALRLELGHFGVRVVVVEPGQIGTGALDAPRAYFGKNDPYLPLRESRRFGPREEMTPPETIARIIADAVEAPEQRFRWPAGPDAEALLAARAKLDDPAFDTALRSAIKLQW</sequence>
<dbReference type="InterPro" id="IPR036291">
    <property type="entry name" value="NAD(P)-bd_dom_sf"/>
</dbReference>
<dbReference type="PRINTS" id="PR00081">
    <property type="entry name" value="GDHRDH"/>
</dbReference>
<dbReference type="Pfam" id="PF00106">
    <property type="entry name" value="adh_short"/>
    <property type="match status" value="1"/>
</dbReference>
<dbReference type="CDD" id="cd05374">
    <property type="entry name" value="17beta-HSD-like_SDR_c"/>
    <property type="match status" value="1"/>
</dbReference>
<dbReference type="SUPFAM" id="SSF51735">
    <property type="entry name" value="NAD(P)-binding Rossmann-fold domains"/>
    <property type="match status" value="1"/>
</dbReference>